<gene>
    <name evidence="1" type="ORF">GMI68_07140</name>
    <name evidence="2" type="ORF">J7S26_03655</name>
</gene>
<dbReference type="EMBL" id="CP072829">
    <property type="protein sequence ID" value="QTU85011.1"/>
    <property type="molecule type" value="Genomic_DNA"/>
</dbReference>
<sequence>MSALFVHPRIHRKHPDVSDEDVRHVMRSMIAHQQRETGEWVAVGVDGNSRLLELVYAYDEEEEAFLVYHGMTPPSRKTLQELGLER</sequence>
<accession>A0A9E6SUY4</accession>
<dbReference type="RefSeq" id="WP_166339835.1">
    <property type="nucleotide sequence ID" value="NZ_CP072829.1"/>
</dbReference>
<organism evidence="2 4">
    <name type="scientific">Xiamenia xianingshaonis</name>
    <dbReference type="NCBI Taxonomy" id="2682776"/>
    <lineage>
        <taxon>Bacteria</taxon>
        <taxon>Bacillati</taxon>
        <taxon>Actinomycetota</taxon>
        <taxon>Coriobacteriia</taxon>
        <taxon>Eggerthellales</taxon>
        <taxon>Eggerthellaceae</taxon>
        <taxon>Xiamenia</taxon>
    </lineage>
</organism>
<evidence type="ECO:0000313" key="4">
    <source>
        <dbReference type="Proteomes" id="UP000671910"/>
    </source>
</evidence>
<evidence type="ECO:0000313" key="2">
    <source>
        <dbReference type="EMBL" id="QTU85011.1"/>
    </source>
</evidence>
<evidence type="ECO:0000313" key="1">
    <source>
        <dbReference type="EMBL" id="NHM14538.1"/>
    </source>
</evidence>
<keyword evidence="3" id="KW-1185">Reference proteome</keyword>
<dbReference type="AlphaFoldDB" id="A0A9E6SUY4"/>
<dbReference type="EMBL" id="WPCR01000008">
    <property type="protein sequence ID" value="NHM14538.1"/>
    <property type="molecule type" value="Genomic_DNA"/>
</dbReference>
<dbReference type="KEGG" id="ebz:J7S26_03655"/>
<evidence type="ECO:0000313" key="3">
    <source>
        <dbReference type="Proteomes" id="UP000636394"/>
    </source>
</evidence>
<dbReference type="Proteomes" id="UP000671910">
    <property type="component" value="Chromosome"/>
</dbReference>
<protein>
    <submittedName>
        <fullName evidence="2">Uncharacterized protein</fullName>
    </submittedName>
</protein>
<reference evidence="1 3" key="1">
    <citation type="submission" date="2019-11" db="EMBL/GenBank/DDBJ databases">
        <title>Eggerthellaceae novel genus isolated from the rectal contents of marmort.</title>
        <authorList>
            <person name="Zhang G."/>
        </authorList>
    </citation>
    <scope>NUCLEOTIDE SEQUENCE [LARGE SCALE GENOMIC DNA]</scope>
    <source>
        <strain evidence="3">zg-886</strain>
        <strain evidence="1">Zg-886</strain>
    </source>
</reference>
<name>A0A9E6SUY4_9ACTN</name>
<proteinExistence type="predicted"/>
<reference evidence="2" key="2">
    <citation type="submission" date="2021-04" db="EMBL/GenBank/DDBJ databases">
        <title>Novel species in family Eggerthellaceae.</title>
        <authorList>
            <person name="Zhang G."/>
        </authorList>
    </citation>
    <scope>NUCLEOTIDE SEQUENCE</scope>
    <source>
        <strain evidence="2">Zg-886</strain>
    </source>
</reference>
<dbReference type="Proteomes" id="UP000636394">
    <property type="component" value="Unassembled WGS sequence"/>
</dbReference>